<protein>
    <submittedName>
        <fullName evidence="3">Uncharacterized protein</fullName>
    </submittedName>
</protein>
<gene>
    <name evidence="3" type="ORF">ACHAWU_001784</name>
</gene>
<sequence>MKRTLAILISILLSWGQQTRSYSTPTSRRSRCHHQQQPCHPPSPPRRNAFISFLSILPVATIIGTSPAAANAAELSSSDNEILQIKEAIKALSSLIDNWSKATTECIYADVPRDLLESKNKDRLLEKASEFALFDKSTSVVSCKRTNRIVRDYIGATGKGPLVGIEKRLLRNTVVERVDPNALDEYFAAVESFSQSLSRATSLSYTAGMADFDSVNNFAKEEKNDDVGGGGSGREDDVDNSNLEQARKAIVEANDSLKKALSFISVDDVI</sequence>
<evidence type="ECO:0000313" key="3">
    <source>
        <dbReference type="EMBL" id="KAL3756581.1"/>
    </source>
</evidence>
<evidence type="ECO:0000256" key="1">
    <source>
        <dbReference type="SAM" id="MobiDB-lite"/>
    </source>
</evidence>
<dbReference type="AlphaFoldDB" id="A0ABD3M1H4"/>
<keyword evidence="4" id="KW-1185">Reference proteome</keyword>
<organism evidence="3 4">
    <name type="scientific">Discostella pseudostelligera</name>
    <dbReference type="NCBI Taxonomy" id="259834"/>
    <lineage>
        <taxon>Eukaryota</taxon>
        <taxon>Sar</taxon>
        <taxon>Stramenopiles</taxon>
        <taxon>Ochrophyta</taxon>
        <taxon>Bacillariophyta</taxon>
        <taxon>Coscinodiscophyceae</taxon>
        <taxon>Thalassiosirophycidae</taxon>
        <taxon>Stephanodiscales</taxon>
        <taxon>Stephanodiscaceae</taxon>
        <taxon>Discostella</taxon>
    </lineage>
</organism>
<keyword evidence="2" id="KW-0732">Signal</keyword>
<proteinExistence type="predicted"/>
<accession>A0ABD3M1H4</accession>
<dbReference type="Proteomes" id="UP001530293">
    <property type="component" value="Unassembled WGS sequence"/>
</dbReference>
<reference evidence="3 4" key="1">
    <citation type="submission" date="2024-10" db="EMBL/GenBank/DDBJ databases">
        <title>Updated reference genomes for cyclostephanoid diatoms.</title>
        <authorList>
            <person name="Roberts W.R."/>
            <person name="Alverson A.J."/>
        </authorList>
    </citation>
    <scope>NUCLEOTIDE SEQUENCE [LARGE SCALE GENOMIC DNA]</scope>
    <source>
        <strain evidence="3 4">AJA232-27</strain>
    </source>
</reference>
<evidence type="ECO:0000313" key="4">
    <source>
        <dbReference type="Proteomes" id="UP001530293"/>
    </source>
</evidence>
<feature type="region of interest" description="Disordered" evidence="1">
    <location>
        <begin position="21"/>
        <end position="44"/>
    </location>
</feature>
<evidence type="ECO:0000256" key="2">
    <source>
        <dbReference type="SAM" id="SignalP"/>
    </source>
</evidence>
<name>A0ABD3M1H4_9STRA</name>
<dbReference type="EMBL" id="JALLBG020000302">
    <property type="protein sequence ID" value="KAL3756581.1"/>
    <property type="molecule type" value="Genomic_DNA"/>
</dbReference>
<feature type="chain" id="PRO_5044892227" evidence="2">
    <location>
        <begin position="22"/>
        <end position="270"/>
    </location>
</feature>
<feature type="signal peptide" evidence="2">
    <location>
        <begin position="1"/>
        <end position="21"/>
    </location>
</feature>
<comment type="caution">
    <text evidence="3">The sequence shown here is derived from an EMBL/GenBank/DDBJ whole genome shotgun (WGS) entry which is preliminary data.</text>
</comment>
<feature type="region of interest" description="Disordered" evidence="1">
    <location>
        <begin position="221"/>
        <end position="241"/>
    </location>
</feature>